<evidence type="ECO:0000256" key="1">
    <source>
        <dbReference type="ARBA" id="ARBA00022801"/>
    </source>
</evidence>
<dbReference type="InterPro" id="IPR036526">
    <property type="entry name" value="C-N_Hydrolase_sf"/>
</dbReference>
<evidence type="ECO:0000259" key="2">
    <source>
        <dbReference type="PROSITE" id="PS50263"/>
    </source>
</evidence>
<comment type="caution">
    <text evidence="3">The sequence shown here is derived from an EMBL/GenBank/DDBJ whole genome shotgun (WGS) entry which is preliminary data.</text>
</comment>
<dbReference type="PANTHER" id="PTHR43674:SF2">
    <property type="entry name" value="BETA-UREIDOPROPIONASE"/>
    <property type="match status" value="1"/>
</dbReference>
<name>A0A0F9HSC5_9ZZZZ</name>
<dbReference type="Pfam" id="PF00795">
    <property type="entry name" value="CN_hydrolase"/>
    <property type="match status" value="1"/>
</dbReference>
<gene>
    <name evidence="3" type="ORF">LCGC14_1747010</name>
</gene>
<dbReference type="PROSITE" id="PS50263">
    <property type="entry name" value="CN_HYDROLASE"/>
    <property type="match status" value="1"/>
</dbReference>
<protein>
    <recommendedName>
        <fullName evidence="2">CN hydrolase domain-containing protein</fullName>
    </recommendedName>
</protein>
<dbReference type="PANTHER" id="PTHR43674">
    <property type="entry name" value="NITRILASE C965.09-RELATED"/>
    <property type="match status" value="1"/>
</dbReference>
<reference evidence="3" key="1">
    <citation type="journal article" date="2015" name="Nature">
        <title>Complex archaea that bridge the gap between prokaryotes and eukaryotes.</title>
        <authorList>
            <person name="Spang A."/>
            <person name="Saw J.H."/>
            <person name="Jorgensen S.L."/>
            <person name="Zaremba-Niedzwiedzka K."/>
            <person name="Martijn J."/>
            <person name="Lind A.E."/>
            <person name="van Eijk R."/>
            <person name="Schleper C."/>
            <person name="Guy L."/>
            <person name="Ettema T.J."/>
        </authorList>
    </citation>
    <scope>NUCLEOTIDE SEQUENCE</scope>
</reference>
<dbReference type="AlphaFoldDB" id="A0A0F9HSC5"/>
<feature type="domain" description="CN hydrolase" evidence="2">
    <location>
        <begin position="60"/>
        <end position="321"/>
    </location>
</feature>
<accession>A0A0F9HSC5</accession>
<dbReference type="InterPro" id="IPR003010">
    <property type="entry name" value="C-N_Hydrolase"/>
</dbReference>
<dbReference type="CDD" id="cd07576">
    <property type="entry name" value="R-amidase_like"/>
    <property type="match status" value="1"/>
</dbReference>
<dbReference type="SUPFAM" id="SSF56317">
    <property type="entry name" value="Carbon-nitrogen hydrolase"/>
    <property type="match status" value="1"/>
</dbReference>
<dbReference type="Gene3D" id="3.60.110.10">
    <property type="entry name" value="Carbon-nitrogen hydrolase"/>
    <property type="match status" value="1"/>
</dbReference>
<dbReference type="EMBL" id="LAZR01016067">
    <property type="protein sequence ID" value="KKM06137.1"/>
    <property type="molecule type" value="Genomic_DNA"/>
</dbReference>
<keyword evidence="1" id="KW-0378">Hydrolase</keyword>
<evidence type="ECO:0000313" key="3">
    <source>
        <dbReference type="EMBL" id="KKM06137.1"/>
    </source>
</evidence>
<dbReference type="GO" id="GO:0050126">
    <property type="term" value="F:N-carbamoylputrescine amidase activity"/>
    <property type="evidence" value="ECO:0007669"/>
    <property type="project" value="TreeGrafter"/>
</dbReference>
<dbReference type="InterPro" id="IPR044083">
    <property type="entry name" value="RamA-like"/>
</dbReference>
<dbReference type="GO" id="GO:0033388">
    <property type="term" value="P:putrescine biosynthetic process from arginine"/>
    <property type="evidence" value="ECO:0007669"/>
    <property type="project" value="TreeGrafter"/>
</dbReference>
<dbReference type="InterPro" id="IPR050345">
    <property type="entry name" value="Aliph_Amidase/BUP"/>
</dbReference>
<organism evidence="3">
    <name type="scientific">marine sediment metagenome</name>
    <dbReference type="NCBI Taxonomy" id="412755"/>
    <lineage>
        <taxon>unclassified sequences</taxon>
        <taxon>metagenomes</taxon>
        <taxon>ecological metagenomes</taxon>
    </lineage>
</organism>
<proteinExistence type="predicted"/>
<sequence length="379" mass="42802">MKKLSFLLVFVLFIAASLPVSGQAVDDGTPEYRKDVEDSYRKLMIRTSIYQEVPERGTGIRLGIYQAQAAYGQGATEKNLKRLEEAVKTAKKWNVQLLSFPELYIPGYTLSPEAAAKVAEYKNGPSITKARQVAKNYNMALLVPYAEKVDEPDGTTKYYDSIAVINEKGELLDSYRKTHLYGQQERDNWSFGTSDYPVYNIFSFPVGVLNCYEAEFPELQRILALNGAKLIVAPTAADNYYTLPNGQRTKVPYPDISNLLIPANAYANNIFFAYSDRAGYEKRDKDQWHYRGNSIIAGPHGDTLVSANYEQDTLLIADLVPAYYGMTHPAPQYYYLKDRRPELYEALVSKEAKFVDTTVRPIDLDTDFFKGGFTYPSGE</sequence>